<keyword evidence="1 2" id="KW-0175">Coiled coil</keyword>
<feature type="coiled-coil region" evidence="2">
    <location>
        <begin position="784"/>
        <end position="818"/>
    </location>
</feature>
<feature type="compositionally biased region" description="Basic and acidic residues" evidence="3">
    <location>
        <begin position="486"/>
        <end position="497"/>
    </location>
</feature>
<evidence type="ECO:0000313" key="5">
    <source>
        <dbReference type="Ensembl" id="ENSRFEP00010004322.1"/>
    </source>
</evidence>
<name>A0A671E1D8_RHIFE</name>
<evidence type="ECO:0000256" key="2">
    <source>
        <dbReference type="SAM" id="Coils"/>
    </source>
</evidence>
<feature type="compositionally biased region" description="Polar residues" evidence="3">
    <location>
        <begin position="992"/>
        <end position="1008"/>
    </location>
</feature>
<feature type="compositionally biased region" description="Basic and acidic residues" evidence="3">
    <location>
        <begin position="183"/>
        <end position="192"/>
    </location>
</feature>
<dbReference type="Proteomes" id="UP000472240">
    <property type="component" value="Chromosome 5"/>
</dbReference>
<feature type="region of interest" description="Disordered" evidence="3">
    <location>
        <begin position="1"/>
        <end position="28"/>
    </location>
</feature>
<feature type="region of interest" description="Disordered" evidence="3">
    <location>
        <begin position="481"/>
        <end position="552"/>
    </location>
</feature>
<evidence type="ECO:0000259" key="4">
    <source>
        <dbReference type="Pfam" id="PF15665"/>
    </source>
</evidence>
<evidence type="ECO:0000256" key="1">
    <source>
        <dbReference type="ARBA" id="ARBA00023054"/>
    </source>
</evidence>
<dbReference type="InterPro" id="IPR039478">
    <property type="entry name" value="FAM184A/B_N"/>
</dbReference>
<reference evidence="5 6" key="2">
    <citation type="journal article" date="2018" name="Annu Rev Anim Biosci">
        <title>Bat Biology, Genomes, and the Bat1K Project: To Generate Chromosome-Level Genomes for All Living Bat Species.</title>
        <authorList>
            <person name="Teeling E.C."/>
            <person name="Vernes S.C."/>
            <person name="Davalos L.M."/>
            <person name="Ray D.A."/>
            <person name="Gilbert M.T.P."/>
            <person name="Myers E."/>
        </authorList>
    </citation>
    <scope>NUCLEOTIDE SEQUENCE</scope>
</reference>
<dbReference type="Pfam" id="PF15665">
    <property type="entry name" value="FAM184"/>
    <property type="match status" value="1"/>
</dbReference>
<dbReference type="AlphaFoldDB" id="A0A671E1D8"/>
<feature type="coiled-coil region" evidence="2">
    <location>
        <begin position="842"/>
        <end position="903"/>
    </location>
</feature>
<dbReference type="OMA" id="PQELDCQ"/>
<feature type="compositionally biased region" description="Basic and acidic residues" evidence="3">
    <location>
        <begin position="745"/>
        <end position="762"/>
    </location>
</feature>
<reference evidence="5" key="4">
    <citation type="submission" date="2025-08" db="UniProtKB">
        <authorList>
            <consortium name="Ensembl"/>
        </authorList>
    </citation>
    <scope>IDENTIFICATION</scope>
</reference>
<dbReference type="PANTHER" id="PTHR18870:SF8">
    <property type="entry name" value="PROTEIN FAM184B"/>
    <property type="match status" value="1"/>
</dbReference>
<gene>
    <name evidence="5" type="primary">FAM184B</name>
</gene>
<dbReference type="GeneTree" id="ENSGT00530000063669"/>
<feature type="region of interest" description="Disordered" evidence="3">
    <location>
        <begin position="171"/>
        <end position="192"/>
    </location>
</feature>
<feature type="region of interest" description="Disordered" evidence="3">
    <location>
        <begin position="968"/>
        <end position="1023"/>
    </location>
</feature>
<accession>A0A671E1D8</accession>
<feature type="coiled-coil region" evidence="2">
    <location>
        <begin position="195"/>
        <end position="240"/>
    </location>
</feature>
<organism evidence="5 6">
    <name type="scientific">Rhinolophus ferrumequinum</name>
    <name type="common">Greater horseshoe bat</name>
    <dbReference type="NCBI Taxonomy" id="59479"/>
    <lineage>
        <taxon>Eukaryota</taxon>
        <taxon>Metazoa</taxon>
        <taxon>Chordata</taxon>
        <taxon>Craniata</taxon>
        <taxon>Vertebrata</taxon>
        <taxon>Euteleostomi</taxon>
        <taxon>Mammalia</taxon>
        <taxon>Eutheria</taxon>
        <taxon>Laurasiatheria</taxon>
        <taxon>Chiroptera</taxon>
        <taxon>Yinpterochiroptera</taxon>
        <taxon>Rhinolophoidea</taxon>
        <taxon>Rhinolophidae</taxon>
        <taxon>Rhinolophinae</taxon>
        <taxon>Rhinolophus</taxon>
    </lineage>
</organism>
<feature type="coiled-coil region" evidence="2">
    <location>
        <begin position="58"/>
        <end position="116"/>
    </location>
</feature>
<feature type="compositionally biased region" description="Basic and acidic residues" evidence="3">
    <location>
        <begin position="514"/>
        <end position="524"/>
    </location>
</feature>
<reference evidence="6" key="3">
    <citation type="submission" date="2018-12" db="EMBL/GenBank/DDBJ databases">
        <title>G10K-VGP greater horseshoe bat female genome, primary haplotype.</title>
        <authorList>
            <person name="Teeling E."/>
            <person name="Myers G."/>
            <person name="Vernes S."/>
            <person name="Pippel M."/>
            <person name="Winkler S."/>
            <person name="Fedrigo O."/>
            <person name="Rhie A."/>
            <person name="Koren S."/>
            <person name="Phillippy A."/>
            <person name="Lewin H."/>
            <person name="Damas J."/>
            <person name="Howe K."/>
            <person name="Mountcastle J."/>
            <person name="Jarvis E.D."/>
        </authorList>
    </citation>
    <scope>NUCLEOTIDE SEQUENCE [LARGE SCALE GENOMIC DNA]</scope>
</reference>
<feature type="coiled-coil region" evidence="2">
    <location>
        <begin position="565"/>
        <end position="691"/>
    </location>
</feature>
<feature type="region of interest" description="Disordered" evidence="3">
    <location>
        <begin position="736"/>
        <end position="780"/>
    </location>
</feature>
<reference evidence="5 6" key="1">
    <citation type="journal article" date="2015" name="Annu Rev Anim Biosci">
        <title>The Genome 10K Project: a way forward.</title>
        <authorList>
            <person name="Koepfli K.P."/>
            <person name="Paten B."/>
            <person name="O'Brien S.J."/>
            <person name="Koepfli K.P."/>
            <person name="Paten B."/>
            <person name="Antunes A."/>
            <person name="Belov K."/>
            <person name="Bustamante C."/>
            <person name="Castoe T.A."/>
            <person name="Clawson H."/>
            <person name="Crawford A.J."/>
            <person name="Diekhans M."/>
            <person name="Distel D."/>
            <person name="Durbin R."/>
            <person name="Earl D."/>
            <person name="Fujita M.K."/>
            <person name="Gamble T."/>
            <person name="Georges A."/>
            <person name="Gemmell N."/>
            <person name="Gilbert M.T."/>
            <person name="Graves J.M."/>
            <person name="Green R.E."/>
            <person name="Hickey G."/>
            <person name="Jarvis E.D."/>
            <person name="Johnson W."/>
            <person name="Komissarov A."/>
            <person name="Korf I."/>
            <person name="Kuhn R."/>
            <person name="Larkin D.M."/>
            <person name="Lewin H."/>
            <person name="Lopez J.V."/>
            <person name="Ma J."/>
            <person name="Marques-Bonet T."/>
            <person name="Miller W."/>
            <person name="Murphy R."/>
            <person name="Pevzner P."/>
            <person name="Shapiro B."/>
            <person name="Steiner C."/>
            <person name="Tamazian G."/>
            <person name="Venkatesh B."/>
            <person name="Wang J."/>
            <person name="Wayne R."/>
            <person name="Wiley E."/>
            <person name="Yang H."/>
            <person name="Zhang G."/>
            <person name="Haussler D."/>
            <person name="Ryder O."/>
            <person name="O'Brien S.J."/>
        </authorList>
    </citation>
    <scope>NUCLEOTIDE SEQUENCE</scope>
</reference>
<reference evidence="5" key="5">
    <citation type="submission" date="2025-09" db="UniProtKB">
        <authorList>
            <consortium name="Ensembl"/>
        </authorList>
    </citation>
    <scope>IDENTIFICATION</scope>
</reference>
<dbReference type="PANTHER" id="PTHR18870">
    <property type="entry name" value="PROTEIN TAG-278-RELATED"/>
    <property type="match status" value="1"/>
</dbReference>
<proteinExistence type="predicted"/>
<feature type="coiled-coil region" evidence="2">
    <location>
        <begin position="421"/>
        <end position="470"/>
    </location>
</feature>
<dbReference type="FunCoup" id="A0A671E1D8">
    <property type="interactions" value="316"/>
</dbReference>
<dbReference type="InParanoid" id="A0A671E1D8"/>
<sequence>MASALNSKIHAPGNCQGSKADAHGGAGWRMDSDPEMHVKMCKKIAQLTKVIYALNTRQDEAEASMEALREAHQEELQSAVAETKAKLLQEQGHADEEALLQRIQALESALELQKRLTQEALAHSATCRLETKERELRVEAEHAERVLTLSKEMLELKADYEKRLQHLMSHEAPQWGRLSQESPDPKADPRSGPEMREVLLEVERLRVENQQLSKDYARKAEELQATYERENEAIRQAMQQSVSEALWQWQEKETDLRKNFQVQESALQAQVRKLEGDLEHRGRKISDLKKYAQKLKERIQDLDVQLKEARQENSELKSTAKKLGEKLAVAKDRLILQECHVTQKTDDMKTERVSETEVLGKANDVEGHSLFPQQNPNFPKECPCMKAGTATQVVSDPALGMETSQEALRNISETSWIKSVRSSVEAERKRLQTEVEAQLEEVKKKSENEIKQLEEEKAALNVKLQNSLLEVLRLEEFIQQHKGHSRRGEERTQELDCQHCSISETSEPSQTLPRGEEYQDKLAAEEGTSSDEEERIKVPHEEGGDGQSPLGSLLKEKAPEMQCLQEDWQSQKARLQAQVSQMQQALERCASNYGEDLQELKRLSDHEREKLQRELQETRQQNQAVKAQLEASHQRALRVLEKAKNQEVKATEERLKKESSHSLQIQHQAHRLELQALEEKARQELQGEQERMQAQHALLLESLRQELWEQRTACSEHQKDLGALQAELSALRSSRRRQGIVQCPRDSEDHTLTAEEGGDRGSADSPTGVAEQGPTEGCGLWEENTQLKDTVRRLRAEVEQHQQEALQLRDQHRLLEEDQQAQRAREMEMLRQEHRKEMQAMVADFSSAQARLQARLAALETELKDSGEKTGKGASRPEDVQLIGRLQTRLKEREEIIKQLTEERRFHYAAFPSAMSHRNRSFSFNPHPGYLTPSMKKKKIEEVPSRVVSVPNLASYAKNFLSGDLSSRINAPPITKSPSLDPSPSGGRPCKPTQSLDGKTATGTQDGETAQPKEVQQKQGSAHQEWFTKYFSF</sequence>
<evidence type="ECO:0000256" key="3">
    <source>
        <dbReference type="SAM" id="MobiDB-lite"/>
    </source>
</evidence>
<feature type="domain" description="Protein FAM184A/B N-terminal" evidence="4">
    <location>
        <begin position="50"/>
        <end position="253"/>
    </location>
</feature>
<evidence type="ECO:0000313" key="6">
    <source>
        <dbReference type="Proteomes" id="UP000472240"/>
    </source>
</evidence>
<protein>
    <submittedName>
        <fullName evidence="5">Family with sequence similarity 184 member B</fullName>
    </submittedName>
</protein>
<keyword evidence="6" id="KW-1185">Reference proteome</keyword>
<dbReference type="Ensembl" id="ENSRFET00010004739.1">
    <property type="protein sequence ID" value="ENSRFEP00010004322.1"/>
    <property type="gene ID" value="ENSRFEG00010003021.1"/>
</dbReference>
<feature type="compositionally biased region" description="Polar residues" evidence="3">
    <location>
        <begin position="500"/>
        <end position="512"/>
    </location>
</feature>
<feature type="compositionally biased region" description="Basic and acidic residues" evidence="3">
    <location>
        <begin position="534"/>
        <end position="543"/>
    </location>
</feature>
<feature type="coiled-coil region" evidence="2">
    <location>
        <begin position="285"/>
        <end position="333"/>
    </location>
</feature>